<dbReference type="Gene3D" id="3.20.20.190">
    <property type="entry name" value="Phosphatidylinositol (PI) phosphodiesterase"/>
    <property type="match status" value="1"/>
</dbReference>
<keyword evidence="5 8" id="KW-1133">Transmembrane helix</keyword>
<evidence type="ECO:0000256" key="2">
    <source>
        <dbReference type="ARBA" id="ARBA00007277"/>
    </source>
</evidence>
<accession>A0A060YSE7</accession>
<dbReference type="GO" id="GO:0045666">
    <property type="term" value="P:positive regulation of neuron differentiation"/>
    <property type="evidence" value="ECO:0007669"/>
    <property type="project" value="TreeGrafter"/>
</dbReference>
<dbReference type="PANTHER" id="PTHR23344:SF6">
    <property type="entry name" value="GLYCEROPHOSPHODIESTER PHOSPHODIESTERASE DOMAIN-CONTAINING PROTEIN 5"/>
    <property type="match status" value="1"/>
</dbReference>
<dbReference type="GO" id="GO:0008889">
    <property type="term" value="F:glycerophosphodiester phosphodiesterase activity"/>
    <property type="evidence" value="ECO:0007669"/>
    <property type="project" value="TreeGrafter"/>
</dbReference>
<dbReference type="GO" id="GO:0006629">
    <property type="term" value="P:lipid metabolic process"/>
    <property type="evidence" value="ECO:0007669"/>
    <property type="project" value="InterPro"/>
</dbReference>
<dbReference type="STRING" id="8022.A0A060YSE7"/>
<keyword evidence="3 8" id="KW-0812">Transmembrane</keyword>
<evidence type="ECO:0000256" key="3">
    <source>
        <dbReference type="ARBA" id="ARBA00022692"/>
    </source>
</evidence>
<dbReference type="PaxDb" id="8022-A0A060YSE7"/>
<dbReference type="InterPro" id="IPR017946">
    <property type="entry name" value="PLC-like_Pdiesterase_TIM-brl"/>
</dbReference>
<reference evidence="10" key="1">
    <citation type="journal article" date="2014" name="Nat. Commun.">
        <title>The rainbow trout genome provides novel insights into evolution after whole-genome duplication in vertebrates.</title>
        <authorList>
            <person name="Berthelot C."/>
            <person name="Brunet F."/>
            <person name="Chalopin D."/>
            <person name="Juanchich A."/>
            <person name="Bernard M."/>
            <person name="Noel B."/>
            <person name="Bento P."/>
            <person name="Da Silva C."/>
            <person name="Labadie K."/>
            <person name="Alberti A."/>
            <person name="Aury J.M."/>
            <person name="Louis A."/>
            <person name="Dehais P."/>
            <person name="Bardou P."/>
            <person name="Montfort J."/>
            <person name="Klopp C."/>
            <person name="Cabau C."/>
            <person name="Gaspin C."/>
            <person name="Thorgaard G.H."/>
            <person name="Boussaha M."/>
            <person name="Quillet E."/>
            <person name="Guyomard R."/>
            <person name="Galiana D."/>
            <person name="Bobe J."/>
            <person name="Volff J.N."/>
            <person name="Genet C."/>
            <person name="Wincker P."/>
            <person name="Jaillon O."/>
            <person name="Roest Crollius H."/>
            <person name="Guiguen Y."/>
        </authorList>
    </citation>
    <scope>NUCLEOTIDE SEQUENCE [LARGE SCALE GENOMIC DNA]</scope>
</reference>
<evidence type="ECO:0000256" key="6">
    <source>
        <dbReference type="ARBA" id="ARBA00023136"/>
    </source>
</evidence>
<name>A0A060YSE7_ONCMY</name>
<organism evidence="10 11">
    <name type="scientific">Oncorhynchus mykiss</name>
    <name type="common">Rainbow trout</name>
    <name type="synonym">Salmo gairdneri</name>
    <dbReference type="NCBI Taxonomy" id="8022"/>
    <lineage>
        <taxon>Eukaryota</taxon>
        <taxon>Metazoa</taxon>
        <taxon>Chordata</taxon>
        <taxon>Craniata</taxon>
        <taxon>Vertebrata</taxon>
        <taxon>Euteleostomi</taxon>
        <taxon>Actinopterygii</taxon>
        <taxon>Neopterygii</taxon>
        <taxon>Teleostei</taxon>
        <taxon>Protacanthopterygii</taxon>
        <taxon>Salmoniformes</taxon>
        <taxon>Salmonidae</taxon>
        <taxon>Salmoninae</taxon>
        <taxon>Oncorhynchus</taxon>
    </lineage>
</organism>
<evidence type="ECO:0000256" key="5">
    <source>
        <dbReference type="ARBA" id="ARBA00022989"/>
    </source>
</evidence>
<feature type="transmembrane region" description="Helical" evidence="8">
    <location>
        <begin position="219"/>
        <end position="240"/>
    </location>
</feature>
<evidence type="ECO:0000313" key="10">
    <source>
        <dbReference type="EMBL" id="CDQ94502.1"/>
    </source>
</evidence>
<sequence>MRDRTLRRTTDVGKVFPARQLDDASSFNWTDLHSLNAGQWFLKDDPFWTVQSMAQREVMLVGNQGVCSLEQLLRLASLHNQTVVFSLRRPPHRHPCYHSWINDTLEVIRLSGIPQHLVRQETLVTLLGLRHCPPGLSREIKRRKTALIVERGNCSQLEADLKIACDIHHCHQCNNHYSVTTDVTNCTSTCPISNLSCLCACVCLLSVCVCLGRCVPDEYCLIWVAADLISFTVVIGIFVFQK</sequence>
<evidence type="ECO:0000259" key="9">
    <source>
        <dbReference type="PROSITE" id="PS51704"/>
    </source>
</evidence>
<keyword evidence="7" id="KW-0325">Glycoprotein</keyword>
<dbReference type="InterPro" id="IPR030395">
    <property type="entry name" value="GP_PDE_dom"/>
</dbReference>
<dbReference type="Proteomes" id="UP000193380">
    <property type="component" value="Unassembled WGS sequence"/>
</dbReference>
<evidence type="ECO:0000256" key="7">
    <source>
        <dbReference type="ARBA" id="ARBA00023180"/>
    </source>
</evidence>
<proteinExistence type="inferred from homology"/>
<evidence type="ECO:0000313" key="11">
    <source>
        <dbReference type="Proteomes" id="UP000193380"/>
    </source>
</evidence>
<dbReference type="PROSITE" id="PS51704">
    <property type="entry name" value="GP_PDE"/>
    <property type="match status" value="1"/>
</dbReference>
<comment type="similarity">
    <text evidence="2">Belongs to the glycerophosphoryl diester phosphodiesterase family.</text>
</comment>
<gene>
    <name evidence="10" type="ORF">GSONMT00037600001</name>
</gene>
<dbReference type="EMBL" id="FR917852">
    <property type="protein sequence ID" value="CDQ94502.1"/>
    <property type="molecule type" value="Genomic_DNA"/>
</dbReference>
<dbReference type="AlphaFoldDB" id="A0A060YSE7"/>
<evidence type="ECO:0000256" key="4">
    <source>
        <dbReference type="ARBA" id="ARBA00022801"/>
    </source>
</evidence>
<comment type="subcellular location">
    <subcellularLocation>
        <location evidence="1">Membrane</location>
        <topology evidence="1">Multi-pass membrane protein</topology>
    </subcellularLocation>
</comment>
<reference evidence="10" key="2">
    <citation type="submission" date="2014-03" db="EMBL/GenBank/DDBJ databases">
        <authorList>
            <person name="Genoscope - CEA"/>
        </authorList>
    </citation>
    <scope>NUCLEOTIDE SEQUENCE</scope>
</reference>
<dbReference type="SUPFAM" id="SSF51695">
    <property type="entry name" value="PLC-like phosphodiesterases"/>
    <property type="match status" value="1"/>
</dbReference>
<keyword evidence="6 8" id="KW-0472">Membrane</keyword>
<dbReference type="PANTHER" id="PTHR23344">
    <property type="entry name" value="GLYCEROPHOSPHORYL DIESTER PHOSPHODIESTERASE"/>
    <property type="match status" value="1"/>
</dbReference>
<keyword evidence="4" id="KW-0378">Hydrolase</keyword>
<feature type="domain" description="GP-PDE" evidence="9">
    <location>
        <begin position="1"/>
        <end position="116"/>
    </location>
</feature>
<evidence type="ECO:0000256" key="8">
    <source>
        <dbReference type="SAM" id="Phobius"/>
    </source>
</evidence>
<dbReference type="GO" id="GO:0005886">
    <property type="term" value="C:plasma membrane"/>
    <property type="evidence" value="ECO:0007669"/>
    <property type="project" value="TreeGrafter"/>
</dbReference>
<evidence type="ECO:0000256" key="1">
    <source>
        <dbReference type="ARBA" id="ARBA00004141"/>
    </source>
</evidence>
<protein>
    <recommendedName>
        <fullName evidence="9">GP-PDE domain-containing protein</fullName>
    </recommendedName>
</protein>